<dbReference type="AlphaFoldDB" id="A0A9D1Q482"/>
<dbReference type="GO" id="GO:0008080">
    <property type="term" value="F:N-acetyltransferase activity"/>
    <property type="evidence" value="ECO:0007669"/>
    <property type="project" value="InterPro"/>
</dbReference>
<evidence type="ECO:0000259" key="3">
    <source>
        <dbReference type="PROSITE" id="PS51186"/>
    </source>
</evidence>
<dbReference type="GO" id="GO:0005737">
    <property type="term" value="C:cytoplasm"/>
    <property type="evidence" value="ECO:0007669"/>
    <property type="project" value="TreeGrafter"/>
</dbReference>
<evidence type="ECO:0000256" key="2">
    <source>
        <dbReference type="ARBA" id="ARBA00023315"/>
    </source>
</evidence>
<accession>A0A9D1Q482</accession>
<comment type="caution">
    <text evidence="4">The sequence shown here is derived from an EMBL/GenBank/DDBJ whole genome shotgun (WGS) entry which is preliminary data.</text>
</comment>
<evidence type="ECO:0000313" key="4">
    <source>
        <dbReference type="EMBL" id="HIW05789.1"/>
    </source>
</evidence>
<dbReference type="Pfam" id="PF00583">
    <property type="entry name" value="Acetyltransf_1"/>
    <property type="match status" value="1"/>
</dbReference>
<keyword evidence="2" id="KW-0012">Acyltransferase</keyword>
<dbReference type="PROSITE" id="PS51186">
    <property type="entry name" value="GNAT"/>
    <property type="match status" value="1"/>
</dbReference>
<dbReference type="CDD" id="cd04301">
    <property type="entry name" value="NAT_SF"/>
    <property type="match status" value="1"/>
</dbReference>
<dbReference type="PANTHER" id="PTHR43626">
    <property type="entry name" value="ACYL-COA N-ACYLTRANSFERASE"/>
    <property type="match status" value="1"/>
</dbReference>
<evidence type="ECO:0000313" key="5">
    <source>
        <dbReference type="Proteomes" id="UP000823934"/>
    </source>
</evidence>
<sequence length="140" mass="16259">MIQISTYHDNSNDHISSVKKILAAYNQKHTAHLQDCHNEPLEIILKDHDKIIGGLLGRSIWGTLQIQFLAVDEQYQKQGLGKKLILEAERVAIERQCHYITVDTFSFQAPEFYKSLGYNVFAEEEDFPLGFARYYLRKKL</sequence>
<feature type="domain" description="N-acetyltransferase" evidence="3">
    <location>
        <begin position="5"/>
        <end position="140"/>
    </location>
</feature>
<dbReference type="SUPFAM" id="SSF55729">
    <property type="entry name" value="Acyl-CoA N-acyltransferases (Nat)"/>
    <property type="match status" value="1"/>
</dbReference>
<name>A0A9D1Q482_9GAMM</name>
<dbReference type="InterPro" id="IPR000182">
    <property type="entry name" value="GNAT_dom"/>
</dbReference>
<proteinExistence type="predicted"/>
<dbReference type="PANTHER" id="PTHR43626:SF4">
    <property type="entry name" value="GCN5-RELATED N-ACETYLTRANSFERASE 2, CHLOROPLASTIC"/>
    <property type="match status" value="1"/>
</dbReference>
<reference evidence="4" key="1">
    <citation type="journal article" date="2021" name="PeerJ">
        <title>Extensive microbial diversity within the chicken gut microbiome revealed by metagenomics and culture.</title>
        <authorList>
            <person name="Gilroy R."/>
            <person name="Ravi A."/>
            <person name="Getino M."/>
            <person name="Pursley I."/>
            <person name="Horton D.L."/>
            <person name="Alikhan N.F."/>
            <person name="Baker D."/>
            <person name="Gharbi K."/>
            <person name="Hall N."/>
            <person name="Watson M."/>
            <person name="Adriaenssens E.M."/>
            <person name="Foster-Nyarko E."/>
            <person name="Jarju S."/>
            <person name="Secka A."/>
            <person name="Antonio M."/>
            <person name="Oren A."/>
            <person name="Chaudhuri R.R."/>
            <person name="La Ragione R."/>
            <person name="Hildebrand F."/>
            <person name="Pallen M.J."/>
        </authorList>
    </citation>
    <scope>NUCLEOTIDE SEQUENCE</scope>
    <source>
        <strain evidence="4">CHK160-9182</strain>
    </source>
</reference>
<evidence type="ECO:0000256" key="1">
    <source>
        <dbReference type="ARBA" id="ARBA00022679"/>
    </source>
</evidence>
<dbReference type="Gene3D" id="3.40.630.30">
    <property type="match status" value="1"/>
</dbReference>
<protein>
    <submittedName>
        <fullName evidence="4">GNAT family N-acetyltransferase</fullName>
    </submittedName>
</protein>
<gene>
    <name evidence="4" type="ORF">H9889_00455</name>
</gene>
<dbReference type="EMBL" id="DXHP01000011">
    <property type="protein sequence ID" value="HIW05789.1"/>
    <property type="molecule type" value="Genomic_DNA"/>
</dbReference>
<dbReference type="Proteomes" id="UP000823934">
    <property type="component" value="Unassembled WGS sequence"/>
</dbReference>
<dbReference type="InterPro" id="IPR016181">
    <property type="entry name" value="Acyl_CoA_acyltransferase"/>
</dbReference>
<organism evidence="4 5">
    <name type="scientific">Candidatus Ignatzschineria merdigallinarum</name>
    <dbReference type="NCBI Taxonomy" id="2838621"/>
    <lineage>
        <taxon>Bacteria</taxon>
        <taxon>Pseudomonadati</taxon>
        <taxon>Pseudomonadota</taxon>
        <taxon>Gammaproteobacteria</taxon>
        <taxon>Cardiobacteriales</taxon>
        <taxon>Ignatzschineriaceae</taxon>
        <taxon>Ignatzschineria</taxon>
    </lineage>
</organism>
<dbReference type="InterPro" id="IPR045039">
    <property type="entry name" value="NSI-like"/>
</dbReference>
<keyword evidence="1" id="KW-0808">Transferase</keyword>
<reference evidence="4" key="2">
    <citation type="submission" date="2021-04" db="EMBL/GenBank/DDBJ databases">
        <authorList>
            <person name="Gilroy R."/>
        </authorList>
    </citation>
    <scope>NUCLEOTIDE SEQUENCE</scope>
    <source>
        <strain evidence="4">CHK160-9182</strain>
    </source>
</reference>